<proteinExistence type="predicted"/>
<gene>
    <name evidence="1" type="ORF">NHP190012_08070</name>
</gene>
<accession>A0ABN6IC52</accession>
<sequence length="158" mass="18316">MHLSVSELDLEPIVVKIMDKEEGLGWDLEYAKMIGEEYKRFLTLCLENKDQAIVPPKAVDEFWHYHILDTRKYAKDCQEVFGYFLHHFPYFGMRGSQDAQNLQNSWKATCEKYIARFGAPSAFVQENVWRATGRCPNCGRQGDEGVFSETRPTLKEAI</sequence>
<evidence type="ECO:0000313" key="1">
    <source>
        <dbReference type="EMBL" id="BCZ19165.1"/>
    </source>
</evidence>
<name>A0ABN6IC52_9HELI</name>
<dbReference type="Proteomes" id="UP000826146">
    <property type="component" value="Chromosome"/>
</dbReference>
<evidence type="ECO:0008006" key="3">
    <source>
        <dbReference type="Google" id="ProtNLM"/>
    </source>
</evidence>
<evidence type="ECO:0000313" key="2">
    <source>
        <dbReference type="Proteomes" id="UP000826146"/>
    </source>
</evidence>
<dbReference type="EMBL" id="AP024819">
    <property type="protein sequence ID" value="BCZ19165.1"/>
    <property type="molecule type" value="Genomic_DNA"/>
</dbReference>
<organism evidence="1 2">
    <name type="scientific">Helicobacter gastrofelis</name>
    <dbReference type="NCBI Taxonomy" id="2849642"/>
    <lineage>
        <taxon>Bacteria</taxon>
        <taxon>Pseudomonadati</taxon>
        <taxon>Campylobacterota</taxon>
        <taxon>Epsilonproteobacteria</taxon>
        <taxon>Campylobacterales</taxon>
        <taxon>Helicobacteraceae</taxon>
        <taxon>Helicobacter</taxon>
    </lineage>
</organism>
<reference evidence="1 2" key="1">
    <citation type="submission" date="2021-07" db="EMBL/GenBank/DDBJ databases">
        <title>Novel Helicobacter sp. Isolated from a cat.</title>
        <authorList>
            <person name="Rimbara E."/>
            <person name="Suzuki M."/>
        </authorList>
    </citation>
    <scope>NUCLEOTIDE SEQUENCE [LARGE SCALE GENOMIC DNA]</scope>
    <source>
        <strain evidence="2">NHP19-012</strain>
    </source>
</reference>
<dbReference type="RefSeq" id="WP_104690611.1">
    <property type="nucleotide sequence ID" value="NZ_AP024819.1"/>
</dbReference>
<keyword evidence="2" id="KW-1185">Reference proteome</keyword>
<protein>
    <recommendedName>
        <fullName evidence="3">Glycine-rich domain-containing protein-like</fullName>
    </recommendedName>
</protein>